<evidence type="ECO:0000313" key="2">
    <source>
        <dbReference type="Proteomes" id="UP000622552"/>
    </source>
</evidence>
<dbReference type="RefSeq" id="WP_197005065.1">
    <property type="nucleotide sequence ID" value="NZ_BONS01000017.1"/>
</dbReference>
<comment type="caution">
    <text evidence="1">The sequence shown here is derived from an EMBL/GenBank/DDBJ whole genome shotgun (WGS) entry which is preliminary data.</text>
</comment>
<gene>
    <name evidence="1" type="ORF">IW245_004483</name>
</gene>
<protein>
    <submittedName>
        <fullName evidence="1">Uncharacterized protein</fullName>
    </submittedName>
</protein>
<dbReference type="EMBL" id="JADOUF010000001">
    <property type="protein sequence ID" value="MBG6138289.1"/>
    <property type="molecule type" value="Genomic_DNA"/>
</dbReference>
<dbReference type="Proteomes" id="UP000622552">
    <property type="component" value="Unassembled WGS sequence"/>
</dbReference>
<accession>A0A8J7KKL9</accession>
<keyword evidence="2" id="KW-1185">Reference proteome</keyword>
<reference evidence="1" key="1">
    <citation type="submission" date="2020-11" db="EMBL/GenBank/DDBJ databases">
        <title>Sequencing the genomes of 1000 actinobacteria strains.</title>
        <authorList>
            <person name="Klenk H.-P."/>
        </authorList>
    </citation>
    <scope>NUCLEOTIDE SEQUENCE</scope>
    <source>
        <strain evidence="1">DSM 45356</strain>
    </source>
</reference>
<proteinExistence type="predicted"/>
<evidence type="ECO:0000313" key="1">
    <source>
        <dbReference type="EMBL" id="MBG6138289.1"/>
    </source>
</evidence>
<name>A0A8J7KKL9_9ACTN</name>
<sequence>MYVFTIHSVSDPKAFWGGKLDLPAGTALPIVAPSADGTRGVCVFTSDSVDTVRGVVEAATSTISRNEYYAIDEASAMGLPV</sequence>
<organism evidence="1 2">
    <name type="scientific">Longispora fulva</name>
    <dbReference type="NCBI Taxonomy" id="619741"/>
    <lineage>
        <taxon>Bacteria</taxon>
        <taxon>Bacillati</taxon>
        <taxon>Actinomycetota</taxon>
        <taxon>Actinomycetes</taxon>
        <taxon>Micromonosporales</taxon>
        <taxon>Micromonosporaceae</taxon>
        <taxon>Longispora</taxon>
    </lineage>
</organism>
<dbReference type="AlphaFoldDB" id="A0A8J7KKL9"/>